<gene>
    <name evidence="3" type="ORF">HJG40_14180</name>
</gene>
<protein>
    <submittedName>
        <fullName evidence="3">SocA family protein</fullName>
    </submittedName>
</protein>
<feature type="domain" description="Antitoxin SocA-like Panacea" evidence="2">
    <location>
        <begin position="52"/>
        <end position="165"/>
    </location>
</feature>
<dbReference type="RefSeq" id="WP_215864779.1">
    <property type="nucleotide sequence ID" value="NZ_JABELD010000148.1"/>
</dbReference>
<reference evidence="3 4" key="1">
    <citation type="journal article" date="2021" name="ISME J.">
        <title>Genomic evolution of the class Acidithiobacillia: deep-branching Proteobacteria living in extreme acidic conditions.</title>
        <authorList>
            <person name="Moya-Beltran A."/>
            <person name="Beard S."/>
            <person name="Rojas-Villalobos C."/>
            <person name="Issotta F."/>
            <person name="Gallardo Y."/>
            <person name="Ulloa R."/>
            <person name="Giaveno A."/>
            <person name="Degli Esposti M."/>
            <person name="Johnson D.B."/>
            <person name="Quatrini R."/>
        </authorList>
    </citation>
    <scope>NUCLEOTIDE SEQUENCE [LARGE SCALE GENOMIC DNA]</scope>
    <source>
        <strain evidence="3 4">ATCC 19703</strain>
    </source>
</reference>
<evidence type="ECO:0000256" key="1">
    <source>
        <dbReference type="SAM" id="MobiDB-lite"/>
    </source>
</evidence>
<dbReference type="Pfam" id="PF13274">
    <property type="entry name" value="SocA_Panacea"/>
    <property type="match status" value="1"/>
</dbReference>
<comment type="caution">
    <text evidence="3">The sequence shown here is derived from an EMBL/GenBank/DDBJ whole genome shotgun (WGS) entry which is preliminary data.</text>
</comment>
<evidence type="ECO:0000259" key="2">
    <source>
        <dbReference type="Pfam" id="PF13274"/>
    </source>
</evidence>
<proteinExistence type="predicted"/>
<dbReference type="Proteomes" id="UP001197028">
    <property type="component" value="Unassembled WGS sequence"/>
</dbReference>
<keyword evidence="4" id="KW-1185">Reference proteome</keyword>
<evidence type="ECO:0000313" key="4">
    <source>
        <dbReference type="Proteomes" id="UP001197028"/>
    </source>
</evidence>
<accession>A0ABS5ZTD5</accession>
<feature type="region of interest" description="Disordered" evidence="1">
    <location>
        <begin position="1"/>
        <end position="21"/>
    </location>
</feature>
<dbReference type="EMBL" id="JABELD010000148">
    <property type="protein sequence ID" value="MBU2739903.1"/>
    <property type="molecule type" value="Genomic_DNA"/>
</dbReference>
<sequence>MGKHDQNQTISESRESSKPLSFPFDEKKATEVAAFFLLKAQAKRANISILKLMKLMYLAERESYRIYGAPMVGDSLYSLPHGPVMSTTLNLINSVPEEREGGEYWDSFIAEKGAGKYMCLKEGKLQNTDDLLQISESDVEILENIWETYGDFSAIKLRNYTHSSENCPEWEDPNGSSKPISMETMLKSMGYQPDAIQIICESIQQMASTNASLNPQIRFW</sequence>
<organism evidence="3 4">
    <name type="scientific">Acidithiobacillus concretivorus</name>
    <dbReference type="NCBI Taxonomy" id="3063952"/>
    <lineage>
        <taxon>Bacteria</taxon>
        <taxon>Pseudomonadati</taxon>
        <taxon>Pseudomonadota</taxon>
        <taxon>Acidithiobacillia</taxon>
        <taxon>Acidithiobacillales</taxon>
        <taxon>Acidithiobacillaceae</taxon>
        <taxon>Acidithiobacillus</taxon>
    </lineage>
</organism>
<feature type="compositionally biased region" description="Basic and acidic residues" evidence="1">
    <location>
        <begin position="1"/>
        <end position="17"/>
    </location>
</feature>
<name>A0ABS5ZTD5_9PROT</name>
<evidence type="ECO:0000313" key="3">
    <source>
        <dbReference type="EMBL" id="MBU2739903.1"/>
    </source>
</evidence>
<dbReference type="InterPro" id="IPR025272">
    <property type="entry name" value="SocA_Panacea"/>
</dbReference>